<accession>A0A8R1V2W3</accession>
<dbReference type="AlphaFoldDB" id="A0A2A6BH52"/>
<keyword evidence="3" id="KW-1185">Reference proteome</keyword>
<reference evidence="3" key="1">
    <citation type="journal article" date="2008" name="Nat. Genet.">
        <title>The Pristionchus pacificus genome provides a unique perspective on nematode lifestyle and parasitism.</title>
        <authorList>
            <person name="Dieterich C."/>
            <person name="Clifton S.W."/>
            <person name="Schuster L.N."/>
            <person name="Chinwalla A."/>
            <person name="Delehaunty K."/>
            <person name="Dinkelacker I."/>
            <person name="Fulton L."/>
            <person name="Fulton R."/>
            <person name="Godfrey J."/>
            <person name="Minx P."/>
            <person name="Mitreva M."/>
            <person name="Roeseler W."/>
            <person name="Tian H."/>
            <person name="Witte H."/>
            <person name="Yang S.P."/>
            <person name="Wilson R.K."/>
            <person name="Sommer R.J."/>
        </authorList>
    </citation>
    <scope>NUCLEOTIDE SEQUENCE [LARGE SCALE GENOMIC DNA]</scope>
    <source>
        <strain evidence="3">PS312</strain>
    </source>
</reference>
<protein>
    <submittedName>
        <fullName evidence="2">Uncharacterized protein</fullName>
    </submittedName>
</protein>
<feature type="region of interest" description="Disordered" evidence="1">
    <location>
        <begin position="22"/>
        <end position="61"/>
    </location>
</feature>
<evidence type="ECO:0000313" key="3">
    <source>
        <dbReference type="Proteomes" id="UP000005239"/>
    </source>
</evidence>
<organism evidence="2 3">
    <name type="scientific">Pristionchus pacificus</name>
    <name type="common">Parasitic nematode worm</name>
    <dbReference type="NCBI Taxonomy" id="54126"/>
    <lineage>
        <taxon>Eukaryota</taxon>
        <taxon>Metazoa</taxon>
        <taxon>Ecdysozoa</taxon>
        <taxon>Nematoda</taxon>
        <taxon>Chromadorea</taxon>
        <taxon>Rhabditida</taxon>
        <taxon>Rhabditina</taxon>
        <taxon>Diplogasteromorpha</taxon>
        <taxon>Diplogasteroidea</taxon>
        <taxon>Neodiplogasteridae</taxon>
        <taxon>Pristionchus</taxon>
    </lineage>
</organism>
<proteinExistence type="predicted"/>
<evidence type="ECO:0000313" key="2">
    <source>
        <dbReference type="EnsemblMetazoa" id="PPA42848.1"/>
    </source>
</evidence>
<name>A0A2A6BH52_PRIPA</name>
<evidence type="ECO:0000256" key="1">
    <source>
        <dbReference type="SAM" id="MobiDB-lite"/>
    </source>
</evidence>
<reference evidence="2" key="2">
    <citation type="submission" date="2022-06" db="UniProtKB">
        <authorList>
            <consortium name="EnsemblMetazoa"/>
        </authorList>
    </citation>
    <scope>IDENTIFICATION</scope>
    <source>
        <strain evidence="2">PS312</strain>
    </source>
</reference>
<sequence>MEVCYSKTNGKKRKALAAKLEGLPQEDEDDLMGAKRWSKRKRGRPVERPQKSQKKSLKVGEDSECPFLPHVEPVALARDGIRAFHLPVGYTALDRMPKPNEIEKQIAKNPLFEYKLKPNGTHRLKKKSNGFSALFKVIPIEVNESNSLLCLLDIGFVDMDLESSTRWPYQLCLAQNASDAAAAAKRGDYRVRSHLDKISTRYVPNLLTALASQQPPNFFVSQSTVQSIKCLVDLEKSERSKFHDRRKTKKKCKAGSALYKAAMGKYRNTANIANKLSIHIRAARTMIRLGVLCLAIAASSVQGQEVCGCPYKPKTGAIYEPARLMVIDNSTNSCAITCESGYQLENRANYAECTNGQKWTGQQRETFTTQALVDNPFLTCIKAMPKTCPPGTWKTFSCTECDPSKIMVTPGAKGDLYAFGSIATSETVTAAAASFNCESTSNNTPDPTGPTTGEIKCGCPYQPKSGAGYDPTKLFIVDGADKKCTLACENGYMLENRANYAECTNGQKWTGQQRETFTTQALVDNPFLTCIKAMPKMYAFGSIATSETVTAAAASFNCESTSNNTPDPTGPTTGEIKCGCPYQPKSGAGYDPTKLFIVDGADKKCTLACENGYMLENRANYAECTNGQKWTGQQRETFTTQALVDNPFLTCIKAMPKMYAFGSIATSETVTAAAASFNCESTSNNTPDPTGPTTGEIKCGCPYQPKSGAGYDPTKLFIVDGADKKCTLACENGYMLENRANYVECTNGQTWLGQNRETFGIGKLVDNPLLTCVQATAAKTGIMKTFTCANCDPSKIMVTPGTKGECTIMCDRGYRLVGNLVTNITTTLAEATWNDSVWTMYPLGWIQKPTSANAPAVSFNCESI</sequence>
<dbReference type="InterPro" id="IPR000436">
    <property type="entry name" value="Sushi_SCR_CCP_dom"/>
</dbReference>
<accession>A0A2A6BH52</accession>
<dbReference type="Proteomes" id="UP000005239">
    <property type="component" value="Unassembled WGS sequence"/>
</dbReference>
<dbReference type="Pfam" id="PF00084">
    <property type="entry name" value="Sushi"/>
    <property type="match status" value="1"/>
</dbReference>
<gene>
    <name evidence="2" type="primary">WBGene00281217</name>
</gene>
<dbReference type="EnsemblMetazoa" id="PPA42848.1">
    <property type="protein sequence ID" value="PPA42848.1"/>
    <property type="gene ID" value="WBGene00281217"/>
</dbReference>
<dbReference type="SMART" id="SM00032">
    <property type="entry name" value="CCP"/>
    <property type="match status" value="4"/>
</dbReference>